<protein>
    <submittedName>
        <fullName evidence="1">Gas vesicle protein GvpG</fullName>
    </submittedName>
</protein>
<name>A0A2N5HNS0_9BACI</name>
<dbReference type="AlphaFoldDB" id="A0A2N5HNS0"/>
<evidence type="ECO:0000313" key="2">
    <source>
        <dbReference type="Proteomes" id="UP000234950"/>
    </source>
</evidence>
<dbReference type="Proteomes" id="UP000234950">
    <property type="component" value="Unassembled WGS sequence"/>
</dbReference>
<dbReference type="InterPro" id="IPR007804">
    <property type="entry name" value="GvpG"/>
</dbReference>
<reference evidence="1 2" key="1">
    <citation type="submission" date="2017-11" db="EMBL/GenBank/DDBJ databases">
        <title>Comparitive Functional Genomics of Dry Heat Resistant strains isolated from the Viking Spacecraft.</title>
        <authorList>
            <person name="Seuylemezian A."/>
            <person name="Cooper K."/>
            <person name="Vaishampayan P."/>
        </authorList>
    </citation>
    <scope>NUCLEOTIDE SEQUENCE [LARGE SCALE GENOMIC DNA]</scope>
    <source>
        <strain evidence="1 2">V32-6</strain>
    </source>
</reference>
<accession>A0A2N5HNS0</accession>
<comment type="caution">
    <text evidence="1">The sequence shown here is derived from an EMBL/GenBank/DDBJ whole genome shotgun (WGS) entry which is preliminary data.</text>
</comment>
<sequence>MIHKLFTLPIRSLIKLGEKIQEEVDQEMYNLPYLQQQLVELHMMYELGEIDEETYEEQEKELLRRYKIAKESEQNMD</sequence>
<dbReference type="EMBL" id="PGVE01000028">
    <property type="protein sequence ID" value="PLS07159.1"/>
    <property type="molecule type" value="Genomic_DNA"/>
</dbReference>
<gene>
    <name evidence="1" type="ORF">CVD27_05620</name>
</gene>
<organism evidence="1 2">
    <name type="scientific">Neobacillus cucumis</name>
    <dbReference type="NCBI Taxonomy" id="1740721"/>
    <lineage>
        <taxon>Bacteria</taxon>
        <taxon>Bacillati</taxon>
        <taxon>Bacillota</taxon>
        <taxon>Bacilli</taxon>
        <taxon>Bacillales</taxon>
        <taxon>Bacillaceae</taxon>
        <taxon>Neobacillus</taxon>
    </lineage>
</organism>
<dbReference type="OrthoDB" id="2405115at2"/>
<dbReference type="Pfam" id="PF05120">
    <property type="entry name" value="GvpG"/>
    <property type="match status" value="1"/>
</dbReference>
<proteinExistence type="predicted"/>
<dbReference type="RefSeq" id="WP_101646900.1">
    <property type="nucleotide sequence ID" value="NZ_PGVE01000028.1"/>
</dbReference>
<keyword evidence="2" id="KW-1185">Reference proteome</keyword>
<evidence type="ECO:0000313" key="1">
    <source>
        <dbReference type="EMBL" id="PLS07159.1"/>
    </source>
</evidence>